<sequence length="170" mass="19037">MFLNEVMDEKLINCDIAARDKKGLIEEMADMFVEAGVVTNRKDFCDSIIKREEIESTAIGGGAAIPHGRSNAVKSLRVAFGRSKKGVNFDAMDKKPVNIIFMIAAPPDARKEYLQAVAKIARLLKSRVMKEALLLSETPKDVMKIIYDFDNVLIEEIKVVTKEGRVIHRD</sequence>
<dbReference type="NCBIfam" id="TIGR00848">
    <property type="entry name" value="fruA"/>
    <property type="match status" value="1"/>
</dbReference>
<evidence type="ECO:0000256" key="4">
    <source>
        <dbReference type="ARBA" id="ARBA00022597"/>
    </source>
</evidence>
<keyword evidence="5" id="KW-0808">Transferase</keyword>
<dbReference type="PANTHER" id="PTHR47738:SF2">
    <property type="entry name" value="PTS SYSTEM FRUCTOSE-LIKE EIIA COMPONENT"/>
    <property type="match status" value="1"/>
</dbReference>
<evidence type="ECO:0000256" key="3">
    <source>
        <dbReference type="ARBA" id="ARBA00022553"/>
    </source>
</evidence>
<organism evidence="8 9">
    <name type="scientific">candidate division WOR-3 bacterium JGI_Cruoil_03_44_89</name>
    <dbReference type="NCBI Taxonomy" id="1973748"/>
    <lineage>
        <taxon>Bacteria</taxon>
        <taxon>Bacteria division WOR-3</taxon>
    </lineage>
</organism>
<dbReference type="GO" id="GO:0005737">
    <property type="term" value="C:cytoplasm"/>
    <property type="evidence" value="ECO:0007669"/>
    <property type="project" value="UniProtKB-SubCell"/>
</dbReference>
<comment type="caution">
    <text evidence="8">The sequence shown here is derived from an EMBL/GenBank/DDBJ whole genome shotgun (WGS) entry which is preliminary data.</text>
</comment>
<evidence type="ECO:0000313" key="9">
    <source>
        <dbReference type="Proteomes" id="UP000215215"/>
    </source>
</evidence>
<dbReference type="CDD" id="cd00211">
    <property type="entry name" value="PTS_IIA_fru"/>
    <property type="match status" value="1"/>
</dbReference>
<dbReference type="InterPro" id="IPR002178">
    <property type="entry name" value="PTS_EIIA_type-2_dom"/>
</dbReference>
<keyword evidence="6" id="KW-0598">Phosphotransferase system</keyword>
<protein>
    <recommendedName>
        <fullName evidence="7">PTS EIIA type-2 domain-containing protein</fullName>
    </recommendedName>
</protein>
<reference evidence="8 9" key="1">
    <citation type="submission" date="2017-07" db="EMBL/GenBank/DDBJ databases">
        <title>Recovery of genomes from metagenomes via a dereplication, aggregation, and scoring strategy.</title>
        <authorList>
            <person name="Sieber C.M."/>
            <person name="Probst A.J."/>
            <person name="Sharrar A."/>
            <person name="Thomas B.C."/>
            <person name="Hess M."/>
            <person name="Tringe S.G."/>
            <person name="Banfield J.F."/>
        </authorList>
    </citation>
    <scope>NUCLEOTIDE SEQUENCE [LARGE SCALE GENOMIC DNA]</scope>
    <source>
        <strain evidence="8">JGI_Cruoil_03_44_89</strain>
    </source>
</reference>
<evidence type="ECO:0000313" key="8">
    <source>
        <dbReference type="EMBL" id="OYD14015.1"/>
    </source>
</evidence>
<dbReference type="AlphaFoldDB" id="A0A235BR33"/>
<evidence type="ECO:0000256" key="6">
    <source>
        <dbReference type="ARBA" id="ARBA00022683"/>
    </source>
</evidence>
<dbReference type="PROSITE" id="PS51094">
    <property type="entry name" value="PTS_EIIA_TYPE_2"/>
    <property type="match status" value="1"/>
</dbReference>
<keyword evidence="4" id="KW-0762">Sugar transport</keyword>
<evidence type="ECO:0000259" key="7">
    <source>
        <dbReference type="PROSITE" id="PS51094"/>
    </source>
</evidence>
<dbReference type="InterPro" id="IPR051541">
    <property type="entry name" value="PTS_SugarTrans_NitroReg"/>
</dbReference>
<dbReference type="PANTHER" id="PTHR47738">
    <property type="entry name" value="PTS SYSTEM FRUCTOSE-LIKE EIIA COMPONENT-RELATED"/>
    <property type="match status" value="1"/>
</dbReference>
<accession>A0A235BR33</accession>
<dbReference type="EMBL" id="NOZQ01000209">
    <property type="protein sequence ID" value="OYD14015.1"/>
    <property type="molecule type" value="Genomic_DNA"/>
</dbReference>
<dbReference type="GO" id="GO:0008982">
    <property type="term" value="F:protein-N(PI)-phosphohistidine-sugar phosphotransferase activity"/>
    <property type="evidence" value="ECO:0007669"/>
    <property type="project" value="InterPro"/>
</dbReference>
<evidence type="ECO:0000256" key="1">
    <source>
        <dbReference type="ARBA" id="ARBA00004496"/>
    </source>
</evidence>
<dbReference type="InterPro" id="IPR004715">
    <property type="entry name" value="PTS_IIA_fruc"/>
</dbReference>
<gene>
    <name evidence="8" type="ORF">CH333_09400</name>
</gene>
<dbReference type="GO" id="GO:0009401">
    <property type="term" value="P:phosphoenolpyruvate-dependent sugar phosphotransferase system"/>
    <property type="evidence" value="ECO:0007669"/>
    <property type="project" value="UniProtKB-KW"/>
</dbReference>
<dbReference type="GO" id="GO:0016020">
    <property type="term" value="C:membrane"/>
    <property type="evidence" value="ECO:0007669"/>
    <property type="project" value="InterPro"/>
</dbReference>
<name>A0A235BR33_UNCW3</name>
<evidence type="ECO:0000256" key="5">
    <source>
        <dbReference type="ARBA" id="ARBA00022679"/>
    </source>
</evidence>
<dbReference type="Pfam" id="PF00359">
    <property type="entry name" value="PTS_EIIA_2"/>
    <property type="match status" value="1"/>
</dbReference>
<proteinExistence type="predicted"/>
<dbReference type="Proteomes" id="UP000215215">
    <property type="component" value="Unassembled WGS sequence"/>
</dbReference>
<keyword evidence="2" id="KW-0813">Transport</keyword>
<feature type="domain" description="PTS EIIA type-2" evidence="7">
    <location>
        <begin position="5"/>
        <end position="149"/>
    </location>
</feature>
<dbReference type="Gene3D" id="3.40.930.10">
    <property type="entry name" value="Mannitol-specific EII, Chain A"/>
    <property type="match status" value="1"/>
</dbReference>
<dbReference type="FunFam" id="3.40.930.10:FF:000009">
    <property type="entry name" value="PTS system, fructose specific IIABC component"/>
    <property type="match status" value="1"/>
</dbReference>
<dbReference type="SUPFAM" id="SSF55804">
    <property type="entry name" value="Phoshotransferase/anion transport protein"/>
    <property type="match status" value="1"/>
</dbReference>
<comment type="subcellular location">
    <subcellularLocation>
        <location evidence="1">Cytoplasm</location>
    </subcellularLocation>
</comment>
<keyword evidence="3" id="KW-0597">Phosphoprotein</keyword>
<evidence type="ECO:0000256" key="2">
    <source>
        <dbReference type="ARBA" id="ARBA00022448"/>
    </source>
</evidence>
<dbReference type="InterPro" id="IPR016152">
    <property type="entry name" value="PTrfase/Anion_transptr"/>
</dbReference>